<evidence type="ECO:0000313" key="4">
    <source>
        <dbReference type="EMBL" id="MDT8998216.1"/>
    </source>
</evidence>
<dbReference type="EMBL" id="JAVXZY010000001">
    <property type="protein sequence ID" value="MDT8998216.1"/>
    <property type="molecule type" value="Genomic_DNA"/>
</dbReference>
<gene>
    <name evidence="4" type="ORF">RQP53_02885</name>
</gene>
<evidence type="ECO:0000259" key="3">
    <source>
        <dbReference type="Pfam" id="PF13699"/>
    </source>
</evidence>
<dbReference type="Proteomes" id="UP001246372">
    <property type="component" value="Unassembled WGS sequence"/>
</dbReference>
<feature type="transmembrane region" description="Helical" evidence="2">
    <location>
        <begin position="190"/>
        <end position="212"/>
    </location>
</feature>
<dbReference type="RefSeq" id="WP_315648527.1">
    <property type="nucleotide sequence ID" value="NZ_JAVXZY010000001.1"/>
</dbReference>
<feature type="compositionally biased region" description="Polar residues" evidence="1">
    <location>
        <begin position="1"/>
        <end position="13"/>
    </location>
</feature>
<evidence type="ECO:0000256" key="2">
    <source>
        <dbReference type="SAM" id="Phobius"/>
    </source>
</evidence>
<organism evidence="4 5">
    <name type="scientific">Roseateles aquae</name>
    <dbReference type="NCBI Taxonomy" id="3077235"/>
    <lineage>
        <taxon>Bacteria</taxon>
        <taxon>Pseudomonadati</taxon>
        <taxon>Pseudomonadota</taxon>
        <taxon>Betaproteobacteria</taxon>
        <taxon>Burkholderiales</taxon>
        <taxon>Sphaerotilaceae</taxon>
        <taxon>Roseateles</taxon>
    </lineage>
</organism>
<evidence type="ECO:0000256" key="1">
    <source>
        <dbReference type="SAM" id="MobiDB-lite"/>
    </source>
</evidence>
<name>A0ABU3P8Z3_9BURK</name>
<accession>A0ABU3P8Z3</accession>
<sequence>MSTRTRQTNSHSLRTAAKAPAAERDGPRAAGQLASSASPRQSQQGVQLAQLQRREPASARAGLPAELRSGIESLSGVDMSGVRVHRNSNKPAALQAHAYAQGQDIHLAPGQEQHLPHEAWHLVQQAQGRVKPTLRMQGGVAVNDTPALEREADLMGARALKNVGTAPVSQRRSSVNASAPLQRVGRGGHIAIGAAFGSVIPVLGTALGAYIGNRIYNKKQRRPARGQRGGTAVGAAAPHLPAFQLFIQAVRTDIQAGNFQAAADAMSTRRTALLNNLGLHLDLSLLAGPADKMVSTIATKNMYFPGTQRIAITLPATKFPALTTFWADDPARSRQVLFMALEEFMHAYQHLSDSFFSPDTSEYKSTDRAHNAAAQAGAAGYDYDEIDVMAAYQDWGEDVQALDYVNRYPERQHFQQWRQDRQTPGYRFKDKLALN</sequence>
<keyword evidence="2" id="KW-0812">Transmembrane</keyword>
<feature type="region of interest" description="Disordered" evidence="1">
    <location>
        <begin position="1"/>
        <end position="63"/>
    </location>
</feature>
<evidence type="ECO:0000313" key="5">
    <source>
        <dbReference type="Proteomes" id="UP001246372"/>
    </source>
</evidence>
<proteinExistence type="predicted"/>
<keyword evidence="2" id="KW-0472">Membrane</keyword>
<keyword evidence="5" id="KW-1185">Reference proteome</keyword>
<protein>
    <submittedName>
        <fullName evidence="4">DUF4157 domain-containing protein</fullName>
    </submittedName>
</protein>
<keyword evidence="2" id="KW-1133">Transmembrane helix</keyword>
<reference evidence="4" key="1">
    <citation type="submission" date="2023-09" db="EMBL/GenBank/DDBJ databases">
        <title>Paucibacter sp. APW11 Genome sequencing and assembly.</title>
        <authorList>
            <person name="Kim I."/>
        </authorList>
    </citation>
    <scope>NUCLEOTIDE SEQUENCE</scope>
    <source>
        <strain evidence="4">APW11</strain>
    </source>
</reference>
<feature type="domain" description="eCIS core" evidence="3">
    <location>
        <begin position="63"/>
        <end position="128"/>
    </location>
</feature>
<dbReference type="Pfam" id="PF13699">
    <property type="entry name" value="eCIS_core"/>
    <property type="match status" value="1"/>
</dbReference>
<dbReference type="InterPro" id="IPR025295">
    <property type="entry name" value="eCIS_core_dom"/>
</dbReference>
<feature type="compositionally biased region" description="Low complexity" evidence="1">
    <location>
        <begin position="40"/>
        <end position="51"/>
    </location>
</feature>
<comment type="caution">
    <text evidence="4">The sequence shown here is derived from an EMBL/GenBank/DDBJ whole genome shotgun (WGS) entry which is preliminary data.</text>
</comment>